<dbReference type="Proteomes" id="UP001501508">
    <property type="component" value="Unassembled WGS sequence"/>
</dbReference>
<evidence type="ECO:0008006" key="4">
    <source>
        <dbReference type="Google" id="ProtNLM"/>
    </source>
</evidence>
<evidence type="ECO:0000313" key="2">
    <source>
        <dbReference type="EMBL" id="GAA4435669.1"/>
    </source>
</evidence>
<organism evidence="2 3">
    <name type="scientific">Ravibacter arvi</name>
    <dbReference type="NCBI Taxonomy" id="2051041"/>
    <lineage>
        <taxon>Bacteria</taxon>
        <taxon>Pseudomonadati</taxon>
        <taxon>Bacteroidota</taxon>
        <taxon>Cytophagia</taxon>
        <taxon>Cytophagales</taxon>
        <taxon>Spirosomataceae</taxon>
        <taxon>Ravibacter</taxon>
    </lineage>
</organism>
<evidence type="ECO:0000313" key="3">
    <source>
        <dbReference type="Proteomes" id="UP001501508"/>
    </source>
</evidence>
<reference evidence="3" key="1">
    <citation type="journal article" date="2019" name="Int. J. Syst. Evol. Microbiol.">
        <title>The Global Catalogue of Microorganisms (GCM) 10K type strain sequencing project: providing services to taxonomists for standard genome sequencing and annotation.</title>
        <authorList>
            <consortium name="The Broad Institute Genomics Platform"/>
            <consortium name="The Broad Institute Genome Sequencing Center for Infectious Disease"/>
            <person name="Wu L."/>
            <person name="Ma J."/>
        </authorList>
    </citation>
    <scope>NUCLEOTIDE SEQUENCE [LARGE SCALE GENOMIC DNA]</scope>
    <source>
        <strain evidence="3">JCM 31920</strain>
    </source>
</reference>
<proteinExistence type="predicted"/>
<dbReference type="SUPFAM" id="SSF50370">
    <property type="entry name" value="Ricin B-like lectins"/>
    <property type="match status" value="1"/>
</dbReference>
<feature type="signal peptide" evidence="1">
    <location>
        <begin position="1"/>
        <end position="24"/>
    </location>
</feature>
<feature type="chain" id="PRO_5046222877" description="Ricin B lectin domain-containing protein" evidence="1">
    <location>
        <begin position="25"/>
        <end position="740"/>
    </location>
</feature>
<evidence type="ECO:0000256" key="1">
    <source>
        <dbReference type="SAM" id="SignalP"/>
    </source>
</evidence>
<name>A0ABP8LSU0_9BACT</name>
<protein>
    <recommendedName>
        <fullName evidence="4">Ricin B lectin domain-containing protein</fullName>
    </recommendedName>
</protein>
<dbReference type="CDD" id="cd00161">
    <property type="entry name" value="beta-trefoil_Ricin-like"/>
    <property type="match status" value="1"/>
</dbReference>
<keyword evidence="1" id="KW-0732">Signal</keyword>
<dbReference type="InterPro" id="IPR014867">
    <property type="entry name" value="Spore_coat_CotH_CotH2/3/7"/>
</dbReference>
<dbReference type="RefSeq" id="WP_345027422.1">
    <property type="nucleotide sequence ID" value="NZ_BAABEY010000012.1"/>
</dbReference>
<gene>
    <name evidence="2" type="ORF">GCM10023091_12540</name>
</gene>
<keyword evidence="3" id="KW-1185">Reference proteome</keyword>
<dbReference type="Pfam" id="PF08757">
    <property type="entry name" value="CotH"/>
    <property type="match status" value="1"/>
</dbReference>
<dbReference type="Gene3D" id="2.80.10.50">
    <property type="match status" value="1"/>
</dbReference>
<accession>A0ABP8LSU0</accession>
<dbReference type="InterPro" id="IPR035992">
    <property type="entry name" value="Ricin_B-like_lectins"/>
</dbReference>
<sequence length="740" mass="83006">MKNAILFSVFAFALVNIGTSFGQAQLTNLPTLYITTDNNQVIDSKEIYVPGSLKVVAGSGVPGLYDGRIEIRGRGNATWFAPKKPYRIKLASRYQLLGMPSNARNWALLANYFDDTLLRNALAFEISKFLGFEYTCAYRFVDVYLNGTYLGNYTLTDHVQVEDHRVVVDELSAADTQLPAISGGYFFQEEIYAEGEDGYFQTSHANRYAVKYPDAEDINQQQRDYIVNYVNDYENRLLGPNSLDPVLGYNPVMDRASQVNWQITNELSGNPDAYLSVYMFKKRNDPKLYFGPVWDNDKAFNNSERFADMTYLSMHEVANGNGKIQKMNLDPAFIEAMKNRWKVLRSAGMYEYLDAKIVEFAQQLNQSQALNFNLPDITNQPASPLNFQQRIEKLRAYLKKRTAFLDYQLTREIENGQYYKIANIGARQPISPNSTNDPAVVPKNDSDTDTALEWEMLPDGSGEPGFYRMKNRKTGLVLTQNGTSIFSAQQLPGADPSQRWKIGKIPNQSYVSLQAPTASGLKALSQSGGTLSLNPDLNNLESSSSRRWLLIPTEVNDPALPVVLSSFYSRLEENKVELRWRVAEAADFSHVEILRTTKPGSETAIGQVFLRENPTGSYQFTDHQPGIGLNLYRLRLVDLDGSFTYTPYVRESYYGIGAVTAFPVPARSKLSLSFKSYAYTGPAVATILDQLGQAIVKETVNVTAGANLVSLEVGQLQPGVHHFMISFPDHQVSKRVVIEP</sequence>
<comment type="caution">
    <text evidence="2">The sequence shown here is derived from an EMBL/GenBank/DDBJ whole genome shotgun (WGS) entry which is preliminary data.</text>
</comment>
<dbReference type="EMBL" id="BAABEY010000012">
    <property type="protein sequence ID" value="GAA4435669.1"/>
    <property type="molecule type" value="Genomic_DNA"/>
</dbReference>